<evidence type="ECO:0000256" key="1">
    <source>
        <dbReference type="SAM" id="Phobius"/>
    </source>
</evidence>
<name>A0A1H3MIW4_9RHOB</name>
<dbReference type="RefSeq" id="WP_089885103.1">
    <property type="nucleotide sequence ID" value="NZ_FNPF01000017.1"/>
</dbReference>
<dbReference type="OrthoDB" id="7871759at2"/>
<feature type="transmembrane region" description="Helical" evidence="1">
    <location>
        <begin position="20"/>
        <end position="37"/>
    </location>
</feature>
<gene>
    <name evidence="2" type="ORF">SAMN05444340_11757</name>
</gene>
<dbReference type="EMBL" id="FNPF01000017">
    <property type="protein sequence ID" value="SDY76621.1"/>
    <property type="molecule type" value="Genomic_DNA"/>
</dbReference>
<dbReference type="AlphaFoldDB" id="A0A1H3MIW4"/>
<dbReference type="Proteomes" id="UP000199286">
    <property type="component" value="Unassembled WGS sequence"/>
</dbReference>
<evidence type="ECO:0008006" key="4">
    <source>
        <dbReference type="Google" id="ProtNLM"/>
    </source>
</evidence>
<reference evidence="2 3" key="1">
    <citation type="submission" date="2016-10" db="EMBL/GenBank/DDBJ databases">
        <authorList>
            <person name="de Groot N.N."/>
        </authorList>
    </citation>
    <scope>NUCLEOTIDE SEQUENCE [LARGE SCALE GENOMIC DNA]</scope>
    <source>
        <strain evidence="2 3">DSM 26880</strain>
    </source>
</reference>
<keyword evidence="1" id="KW-1133">Transmembrane helix</keyword>
<keyword evidence="1" id="KW-0472">Membrane</keyword>
<dbReference type="STRING" id="321339.SAMN05444340_11757"/>
<keyword evidence="3" id="KW-1185">Reference proteome</keyword>
<sequence length="56" mass="6004">MSLSKQHELHRRRRGRNIGVGLSLAALIVIVLGLTVVKVTRGGLELQPATESSDGI</sequence>
<evidence type="ECO:0000313" key="3">
    <source>
        <dbReference type="Proteomes" id="UP000199286"/>
    </source>
</evidence>
<keyword evidence="1" id="KW-0812">Transmembrane</keyword>
<accession>A0A1H3MIW4</accession>
<evidence type="ECO:0000313" key="2">
    <source>
        <dbReference type="EMBL" id="SDY76621.1"/>
    </source>
</evidence>
<proteinExistence type="predicted"/>
<organism evidence="2 3">
    <name type="scientific">Citreimonas salinaria</name>
    <dbReference type="NCBI Taxonomy" id="321339"/>
    <lineage>
        <taxon>Bacteria</taxon>
        <taxon>Pseudomonadati</taxon>
        <taxon>Pseudomonadota</taxon>
        <taxon>Alphaproteobacteria</taxon>
        <taxon>Rhodobacterales</taxon>
        <taxon>Roseobacteraceae</taxon>
        <taxon>Citreimonas</taxon>
    </lineage>
</organism>
<protein>
    <recommendedName>
        <fullName evidence="4">Cytochrome C oxidase assembly protein</fullName>
    </recommendedName>
</protein>